<dbReference type="InParanoid" id="A0A7N2MB82"/>
<evidence type="ECO:0000313" key="3">
    <source>
        <dbReference type="EnsemblPlants" id="QL08p027913:mrna"/>
    </source>
</evidence>
<keyword evidence="1" id="KW-0472">Membrane</keyword>
<keyword evidence="1" id="KW-0812">Transmembrane</keyword>
<keyword evidence="4" id="KW-1185">Reference proteome</keyword>
<evidence type="ECO:0000259" key="2">
    <source>
        <dbReference type="Pfam" id="PF13966"/>
    </source>
</evidence>
<dbReference type="EnsemblPlants" id="QL08p027913:mrna">
    <property type="protein sequence ID" value="QL08p027913:mrna"/>
    <property type="gene ID" value="QL08p027913"/>
</dbReference>
<dbReference type="Proteomes" id="UP000594261">
    <property type="component" value="Chromosome 8"/>
</dbReference>
<reference evidence="3 4" key="1">
    <citation type="journal article" date="2016" name="G3 (Bethesda)">
        <title>First Draft Assembly and Annotation of the Genome of a California Endemic Oak Quercus lobata Nee (Fagaceae).</title>
        <authorList>
            <person name="Sork V.L."/>
            <person name="Fitz-Gibbon S.T."/>
            <person name="Puiu D."/>
            <person name="Crepeau M."/>
            <person name="Gugger P.F."/>
            <person name="Sherman R."/>
            <person name="Stevens K."/>
            <person name="Langley C.H."/>
            <person name="Pellegrini M."/>
            <person name="Salzberg S.L."/>
        </authorList>
    </citation>
    <scope>NUCLEOTIDE SEQUENCE [LARGE SCALE GENOMIC DNA]</scope>
    <source>
        <strain evidence="3 4">cv. SW786</strain>
    </source>
</reference>
<dbReference type="AlphaFoldDB" id="A0A7N2MB82"/>
<protein>
    <recommendedName>
        <fullName evidence="2">Reverse transcriptase zinc-binding domain-containing protein</fullName>
    </recommendedName>
</protein>
<feature type="transmembrane region" description="Helical" evidence="1">
    <location>
        <begin position="189"/>
        <end position="213"/>
    </location>
</feature>
<reference evidence="3" key="2">
    <citation type="submission" date="2021-01" db="UniProtKB">
        <authorList>
            <consortium name="EnsemblPlants"/>
        </authorList>
    </citation>
    <scope>IDENTIFICATION</scope>
</reference>
<proteinExistence type="predicted"/>
<accession>A0A7N2MB82</accession>
<dbReference type="EMBL" id="LRBV02000008">
    <property type="status" value="NOT_ANNOTATED_CDS"/>
    <property type="molecule type" value="Genomic_DNA"/>
</dbReference>
<evidence type="ECO:0000313" key="4">
    <source>
        <dbReference type="Proteomes" id="UP000594261"/>
    </source>
</evidence>
<evidence type="ECO:0000256" key="1">
    <source>
        <dbReference type="SAM" id="Phobius"/>
    </source>
</evidence>
<dbReference type="Gramene" id="QL08p027913:mrna">
    <property type="protein sequence ID" value="QL08p027913:mrna"/>
    <property type="gene ID" value="QL08p027913"/>
</dbReference>
<sequence>MNFFLWRACTNSIPTMLNLHKRRIVSSSVCSLCREGEEFVLHALWSCEGISSNRRNKVRVGEEVWPLSKVAGAARRHLQDFQQLRLCPSAKVRSRRPQWKPPDAGFVKANFDGTIFEDLKAASIGVAVRNEHIEVVAALAEQIPIPDSVFTPKTLATRRAVHFVWELAFVMFSLRVTRSLPFMPFIIDFYYIHLVVILFKTFCCLLAPFKAFLSLMCVVKVMF</sequence>
<name>A0A7N2MB82_QUELO</name>
<dbReference type="InterPro" id="IPR026960">
    <property type="entry name" value="RVT-Znf"/>
</dbReference>
<keyword evidence="1" id="KW-1133">Transmembrane helix</keyword>
<dbReference type="Pfam" id="PF13966">
    <property type="entry name" value="zf-RVT"/>
    <property type="match status" value="1"/>
</dbReference>
<organism evidence="3 4">
    <name type="scientific">Quercus lobata</name>
    <name type="common">Valley oak</name>
    <dbReference type="NCBI Taxonomy" id="97700"/>
    <lineage>
        <taxon>Eukaryota</taxon>
        <taxon>Viridiplantae</taxon>
        <taxon>Streptophyta</taxon>
        <taxon>Embryophyta</taxon>
        <taxon>Tracheophyta</taxon>
        <taxon>Spermatophyta</taxon>
        <taxon>Magnoliopsida</taxon>
        <taxon>eudicotyledons</taxon>
        <taxon>Gunneridae</taxon>
        <taxon>Pentapetalae</taxon>
        <taxon>rosids</taxon>
        <taxon>fabids</taxon>
        <taxon>Fagales</taxon>
        <taxon>Fagaceae</taxon>
        <taxon>Quercus</taxon>
    </lineage>
</organism>
<feature type="domain" description="Reverse transcriptase zinc-binding" evidence="2">
    <location>
        <begin position="1"/>
        <end position="48"/>
    </location>
</feature>